<comment type="caution">
    <text evidence="3">The sequence shown here is derived from an EMBL/GenBank/DDBJ whole genome shotgun (WGS) entry which is preliminary data.</text>
</comment>
<evidence type="ECO:0000259" key="2">
    <source>
        <dbReference type="Pfam" id="PF13026"/>
    </source>
</evidence>
<dbReference type="InterPro" id="IPR024981">
    <property type="entry name" value="DUF3887"/>
</dbReference>
<name>A0A3P2AAF1_9BACE</name>
<gene>
    <name evidence="3" type="ORF">EII33_05860</name>
</gene>
<dbReference type="SUPFAM" id="SSF53474">
    <property type="entry name" value="alpha/beta-Hydrolases"/>
    <property type="match status" value="1"/>
</dbReference>
<dbReference type="InterPro" id="IPR029058">
    <property type="entry name" value="AB_hydrolase_fold"/>
</dbReference>
<dbReference type="RefSeq" id="WP_125238908.1">
    <property type="nucleotide sequence ID" value="NZ_RQYF01000018.1"/>
</dbReference>
<dbReference type="EMBL" id="RQYF01000018">
    <property type="protein sequence ID" value="RRD91938.1"/>
    <property type="molecule type" value="Genomic_DNA"/>
</dbReference>
<feature type="domain" description="DUF3887" evidence="2">
    <location>
        <begin position="34"/>
        <end position="118"/>
    </location>
</feature>
<keyword evidence="4" id="KW-1185">Reference proteome</keyword>
<dbReference type="Pfam" id="PF13026">
    <property type="entry name" value="DUF3887"/>
    <property type="match status" value="1"/>
</dbReference>
<feature type="domain" description="AB hydrolase-1" evidence="1">
    <location>
        <begin position="177"/>
        <end position="314"/>
    </location>
</feature>
<dbReference type="Pfam" id="PF12697">
    <property type="entry name" value="Abhydrolase_6"/>
    <property type="match status" value="1"/>
</dbReference>
<proteinExistence type="predicted"/>
<keyword evidence="3" id="KW-0378">Hydrolase</keyword>
<dbReference type="GO" id="GO:0052689">
    <property type="term" value="F:carboxylic ester hydrolase activity"/>
    <property type="evidence" value="ECO:0007669"/>
    <property type="project" value="TreeGrafter"/>
</dbReference>
<accession>A0A3P2AAF1</accession>
<organism evidence="3 4">
    <name type="scientific">Prevotella heparinolytica</name>
    <dbReference type="NCBI Taxonomy" id="28113"/>
    <lineage>
        <taxon>Bacteria</taxon>
        <taxon>Pseudomonadati</taxon>
        <taxon>Bacteroidota</taxon>
        <taxon>Bacteroidia</taxon>
        <taxon>Bacteroidales</taxon>
        <taxon>Bacteroidaceae</taxon>
        <taxon>Bacteroides</taxon>
    </lineage>
</organism>
<dbReference type="InterPro" id="IPR000073">
    <property type="entry name" value="AB_hydrolase_1"/>
</dbReference>
<dbReference type="InterPro" id="IPR053145">
    <property type="entry name" value="AB_hydrolase_Est10"/>
</dbReference>
<dbReference type="Gene3D" id="3.40.50.1820">
    <property type="entry name" value="alpha/beta hydrolase"/>
    <property type="match status" value="1"/>
</dbReference>
<evidence type="ECO:0000313" key="3">
    <source>
        <dbReference type="EMBL" id="RRD91938.1"/>
    </source>
</evidence>
<sequence>MEVFGSLRWWLIWVGFLLGYVCAVHAQDGHMVRAQRIYELFVAGQGDSIHAALNKELQAELSPVVFNDTFRQTEKTFGKLQSEGDWHTDSVQGVTVYYRDLVFERYSLRFILAFDADGGMNTIRLAPVPALSSAKPVAYDAAKITEREITVGAEGFELPGTLTLPLSASEQCKVPCVILVHGSGPNDRDETIGPNKPFRDLAWGLAERGVAVIRYDKRTKVYGAKSVPAGREPDYDTETVDDALSALHFAETLPEVAADSIYVLGHSLGGMLAPRIAQKWESAAGIILLAAPARPFDAVLKEQLTYIASLTGAKVDIQAQMDALKAGQPRSYWDFADAYKPVEVAVGLTLPVFVLQGERDYQVTMEDFGLWRFGLLHSKNAFFKSYPKLNHLLQEGTGKATPFEYNQVSPVAGYVMDDVAFFVHGKRNDI</sequence>
<protein>
    <submittedName>
        <fullName evidence="3">Alpha/beta fold hydrolase</fullName>
    </submittedName>
</protein>
<evidence type="ECO:0000313" key="4">
    <source>
        <dbReference type="Proteomes" id="UP000279562"/>
    </source>
</evidence>
<dbReference type="PANTHER" id="PTHR43265">
    <property type="entry name" value="ESTERASE ESTD"/>
    <property type="match status" value="1"/>
</dbReference>
<evidence type="ECO:0000259" key="1">
    <source>
        <dbReference type="Pfam" id="PF12697"/>
    </source>
</evidence>
<reference evidence="3 4" key="1">
    <citation type="submission" date="2018-11" db="EMBL/GenBank/DDBJ databases">
        <title>Genomes From Bacteria Associated with the Canine Oral Cavity: a Test Case for Automated Genome-Based Taxonomic Assignment.</title>
        <authorList>
            <person name="Coil D.A."/>
            <person name="Jospin G."/>
            <person name="Darling A.E."/>
            <person name="Wallis C."/>
            <person name="Davis I.J."/>
            <person name="Harris S."/>
            <person name="Eisen J.A."/>
            <person name="Holcombe L.J."/>
            <person name="O'Flynn C."/>
        </authorList>
    </citation>
    <scope>NUCLEOTIDE SEQUENCE [LARGE SCALE GENOMIC DNA]</scope>
    <source>
        <strain evidence="3 4">OH1047_COT-310</strain>
    </source>
</reference>
<dbReference type="Proteomes" id="UP000279562">
    <property type="component" value="Unassembled WGS sequence"/>
</dbReference>
<dbReference type="AlphaFoldDB" id="A0A3P2AAF1"/>
<dbReference type="PANTHER" id="PTHR43265:SF1">
    <property type="entry name" value="ESTERASE ESTD"/>
    <property type="match status" value="1"/>
</dbReference>